<keyword evidence="7" id="KW-0430">Lectin</keyword>
<dbReference type="Gene3D" id="3.50.4.10">
    <property type="entry name" value="Hepatocyte Growth Factor"/>
    <property type="match status" value="1"/>
</dbReference>
<evidence type="ECO:0000256" key="5">
    <source>
        <dbReference type="ARBA" id="ARBA00022692"/>
    </source>
</evidence>
<dbReference type="PROSITE" id="PS50011">
    <property type="entry name" value="PROTEIN_KINASE_DOM"/>
    <property type="match status" value="1"/>
</dbReference>
<dbReference type="GO" id="GO:0030246">
    <property type="term" value="F:carbohydrate binding"/>
    <property type="evidence" value="ECO:0007669"/>
    <property type="project" value="UniProtKB-KW"/>
</dbReference>
<dbReference type="EMBL" id="JAUIZM010000011">
    <property type="protein sequence ID" value="KAK1355490.1"/>
    <property type="molecule type" value="Genomic_DNA"/>
</dbReference>
<evidence type="ECO:0000256" key="7">
    <source>
        <dbReference type="ARBA" id="ARBA00022734"/>
    </source>
</evidence>
<dbReference type="Proteomes" id="UP001237642">
    <property type="component" value="Unassembled WGS sequence"/>
</dbReference>
<dbReference type="InterPro" id="IPR000719">
    <property type="entry name" value="Prot_kinase_dom"/>
</dbReference>
<keyword evidence="14 19" id="KW-0675">Receptor</keyword>
<dbReference type="Pfam" id="PF07714">
    <property type="entry name" value="PK_Tyr_Ser-Thr"/>
    <property type="match status" value="1"/>
</dbReference>
<dbReference type="Pfam" id="PF00954">
    <property type="entry name" value="S_locus_glycop"/>
    <property type="match status" value="1"/>
</dbReference>
<dbReference type="InterPro" id="IPR011009">
    <property type="entry name" value="Kinase-like_dom_sf"/>
</dbReference>
<keyword evidence="12 16" id="KW-0472">Membrane</keyword>
<evidence type="ECO:0000256" key="6">
    <source>
        <dbReference type="ARBA" id="ARBA00022729"/>
    </source>
</evidence>
<evidence type="ECO:0000256" key="3">
    <source>
        <dbReference type="ARBA" id="ARBA00022527"/>
    </source>
</evidence>
<dbReference type="Pfam" id="PF08276">
    <property type="entry name" value="PAN_2"/>
    <property type="match status" value="1"/>
</dbReference>
<evidence type="ECO:0000256" key="4">
    <source>
        <dbReference type="ARBA" id="ARBA00022679"/>
    </source>
</evidence>
<evidence type="ECO:0000256" key="16">
    <source>
        <dbReference type="SAM" id="Phobius"/>
    </source>
</evidence>
<dbReference type="PANTHER" id="PTHR27002">
    <property type="entry name" value="RECEPTOR-LIKE SERINE/THREONINE-PROTEIN KINASE SD1-8"/>
    <property type="match status" value="1"/>
</dbReference>
<evidence type="ECO:0000256" key="15">
    <source>
        <dbReference type="ARBA" id="ARBA00023180"/>
    </source>
</evidence>
<reference evidence="19" key="1">
    <citation type="submission" date="2023-02" db="EMBL/GenBank/DDBJ databases">
        <title>Genome of toxic invasive species Heracleum sosnowskyi carries increased number of genes despite the absence of recent whole-genome duplications.</title>
        <authorList>
            <person name="Schelkunov M."/>
            <person name="Shtratnikova V."/>
            <person name="Makarenko M."/>
            <person name="Klepikova A."/>
            <person name="Omelchenko D."/>
            <person name="Novikova G."/>
            <person name="Obukhova E."/>
            <person name="Bogdanov V."/>
            <person name="Penin A."/>
            <person name="Logacheva M."/>
        </authorList>
    </citation>
    <scope>NUCLEOTIDE SEQUENCE</scope>
    <source>
        <strain evidence="19">Hsosn_3</strain>
        <tissue evidence="19">Leaf</tissue>
    </source>
</reference>
<accession>A0AAD8GUD2</accession>
<evidence type="ECO:0000256" key="10">
    <source>
        <dbReference type="ARBA" id="ARBA00022840"/>
    </source>
</evidence>
<comment type="caution">
    <text evidence="19">The sequence shown here is derived from an EMBL/GenBank/DDBJ whole genome shotgun (WGS) entry which is preliminary data.</text>
</comment>
<dbReference type="SMART" id="SM00220">
    <property type="entry name" value="S_TKc"/>
    <property type="match status" value="1"/>
</dbReference>
<keyword evidence="3" id="KW-0723">Serine/threonine-protein kinase</keyword>
<dbReference type="FunFam" id="1.10.510.10:FF:001019">
    <property type="entry name" value="G-type lectin S-receptor-like serine/threonine-protein kinase B120"/>
    <property type="match status" value="1"/>
</dbReference>
<evidence type="ECO:0000259" key="17">
    <source>
        <dbReference type="PROSITE" id="PS50011"/>
    </source>
</evidence>
<evidence type="ECO:0000313" key="20">
    <source>
        <dbReference type="Proteomes" id="UP001237642"/>
    </source>
</evidence>
<evidence type="ECO:0000313" key="19">
    <source>
        <dbReference type="EMBL" id="KAK1355490.1"/>
    </source>
</evidence>
<feature type="domain" description="Apple" evidence="18">
    <location>
        <begin position="186"/>
        <end position="267"/>
    </location>
</feature>
<evidence type="ECO:0000259" key="18">
    <source>
        <dbReference type="PROSITE" id="PS50948"/>
    </source>
</evidence>
<keyword evidence="8" id="KW-0547">Nucleotide-binding</keyword>
<dbReference type="Gene3D" id="1.10.510.10">
    <property type="entry name" value="Transferase(Phosphotransferase) domain 1"/>
    <property type="match status" value="1"/>
</dbReference>
<evidence type="ECO:0000256" key="8">
    <source>
        <dbReference type="ARBA" id="ARBA00022741"/>
    </source>
</evidence>
<evidence type="ECO:0000256" key="11">
    <source>
        <dbReference type="ARBA" id="ARBA00022989"/>
    </source>
</evidence>
<dbReference type="SMART" id="SM00473">
    <property type="entry name" value="PAN_AP"/>
    <property type="match status" value="1"/>
</dbReference>
<keyword evidence="10" id="KW-0067">ATP-binding</keyword>
<sequence>MLPGMKFGIDLVTGINRYYTSWKSVSDPSLGNFTYRLDSNGFPQFILWKDSMILLRIGPWIGQTFSGIPNYNMSAYCIYTYVLSEKEIYSRFDLINKTSPTMRVRLTPNGEAKILVWNGRQKIWVVYLTQQVTDCDQYGLCGAYGVCNINKTPRCECLRGFVPKFPEKWEEVDFSDGCVRKTNLVCGTEEGFVKHSGVKLPDTRRLWYNMTINLQECERLCLENCSCTAYAKADVRSEGQGCVLWFRDLIDIRGQIEDGQDIYVRMPSSELVKSGRSRTRRQIQIFIIVGVSTLVLIGIIFLLVVCKKRKRQKEENLTLSSGSVALNKIESEEMELPLFEFQRIANATSNFSHDNKLGQGGYGPVYKGILDDGREIAVKRLSRNSSQGLDEFKNEVSLIAKLQHRNLVALLGCCTEKGERILIYEYMANNSLDSFLFDEKIRSTLDWTKRYNIINGIARALLYLHQDSKLRIIHRDLKASNILLDHEMNPKISDFGMARSFGGNETEANTARVVGTYGYMSPEYAIDGQFSVKSDLKPSRSCMDMLQRGQTFAIDRWDDLGVK</sequence>
<reference evidence="19" key="2">
    <citation type="submission" date="2023-05" db="EMBL/GenBank/DDBJ databases">
        <authorList>
            <person name="Schelkunov M.I."/>
        </authorList>
    </citation>
    <scope>NUCLEOTIDE SEQUENCE</scope>
    <source>
        <strain evidence="19">Hsosn_3</strain>
        <tissue evidence="19">Leaf</tissue>
    </source>
</reference>
<dbReference type="AlphaFoldDB" id="A0AAD8GUD2"/>
<dbReference type="InterPro" id="IPR003609">
    <property type="entry name" value="Pan_app"/>
</dbReference>
<organism evidence="19 20">
    <name type="scientific">Heracleum sosnowskyi</name>
    <dbReference type="NCBI Taxonomy" id="360622"/>
    <lineage>
        <taxon>Eukaryota</taxon>
        <taxon>Viridiplantae</taxon>
        <taxon>Streptophyta</taxon>
        <taxon>Embryophyta</taxon>
        <taxon>Tracheophyta</taxon>
        <taxon>Spermatophyta</taxon>
        <taxon>Magnoliopsida</taxon>
        <taxon>eudicotyledons</taxon>
        <taxon>Gunneridae</taxon>
        <taxon>Pentapetalae</taxon>
        <taxon>asterids</taxon>
        <taxon>campanulids</taxon>
        <taxon>Apiales</taxon>
        <taxon>Apiaceae</taxon>
        <taxon>Apioideae</taxon>
        <taxon>apioid superclade</taxon>
        <taxon>Tordylieae</taxon>
        <taxon>Tordyliinae</taxon>
        <taxon>Heracleum</taxon>
    </lineage>
</organism>
<evidence type="ECO:0000256" key="1">
    <source>
        <dbReference type="ARBA" id="ARBA00004251"/>
    </source>
</evidence>
<dbReference type="GO" id="GO:0048544">
    <property type="term" value="P:recognition of pollen"/>
    <property type="evidence" value="ECO:0007669"/>
    <property type="project" value="InterPro"/>
</dbReference>
<evidence type="ECO:0000256" key="2">
    <source>
        <dbReference type="ARBA" id="ARBA00022475"/>
    </source>
</evidence>
<dbReference type="GO" id="GO:0004674">
    <property type="term" value="F:protein serine/threonine kinase activity"/>
    <property type="evidence" value="ECO:0007669"/>
    <property type="project" value="UniProtKB-KW"/>
</dbReference>
<proteinExistence type="predicted"/>
<dbReference type="PANTHER" id="PTHR27002:SF851">
    <property type="entry name" value="G-TYPE LECTIN S-RECEPTOR-LIKE SERINE_THREONINE-PROTEIN KINASE SD1-1"/>
    <property type="match status" value="1"/>
</dbReference>
<gene>
    <name evidence="19" type="ORF">POM88_048746</name>
</gene>
<keyword evidence="6" id="KW-0732">Signal</keyword>
<dbReference type="InterPro" id="IPR001245">
    <property type="entry name" value="Ser-Thr/Tyr_kinase_cat_dom"/>
</dbReference>
<keyword evidence="11 16" id="KW-1133">Transmembrane helix</keyword>
<feature type="domain" description="Protein kinase" evidence="17">
    <location>
        <begin position="351"/>
        <end position="563"/>
    </location>
</feature>
<dbReference type="InterPro" id="IPR008271">
    <property type="entry name" value="Ser/Thr_kinase_AS"/>
</dbReference>
<evidence type="ECO:0000256" key="12">
    <source>
        <dbReference type="ARBA" id="ARBA00023136"/>
    </source>
</evidence>
<dbReference type="PROSITE" id="PS00108">
    <property type="entry name" value="PROTEIN_KINASE_ST"/>
    <property type="match status" value="1"/>
</dbReference>
<dbReference type="GO" id="GO:0005886">
    <property type="term" value="C:plasma membrane"/>
    <property type="evidence" value="ECO:0007669"/>
    <property type="project" value="UniProtKB-SubCell"/>
</dbReference>
<comment type="subcellular location">
    <subcellularLocation>
        <location evidence="1">Cell membrane</location>
        <topology evidence="1">Single-pass type I membrane protein</topology>
    </subcellularLocation>
</comment>
<name>A0AAD8GUD2_9APIA</name>
<keyword evidence="20" id="KW-1185">Reference proteome</keyword>
<dbReference type="Gene3D" id="3.30.200.20">
    <property type="entry name" value="Phosphorylase Kinase, domain 1"/>
    <property type="match status" value="1"/>
</dbReference>
<keyword evidence="13" id="KW-1015">Disulfide bond</keyword>
<evidence type="ECO:0000256" key="9">
    <source>
        <dbReference type="ARBA" id="ARBA00022777"/>
    </source>
</evidence>
<dbReference type="PROSITE" id="PS50948">
    <property type="entry name" value="PAN"/>
    <property type="match status" value="1"/>
</dbReference>
<keyword evidence="4" id="KW-0808">Transferase</keyword>
<protein>
    <submittedName>
        <fullName evidence="19">Receptor-like serine/threonine-protein kinase</fullName>
    </submittedName>
</protein>
<dbReference type="SUPFAM" id="SSF56112">
    <property type="entry name" value="Protein kinase-like (PK-like)"/>
    <property type="match status" value="1"/>
</dbReference>
<keyword evidence="5 16" id="KW-0812">Transmembrane</keyword>
<keyword evidence="2" id="KW-1003">Cell membrane</keyword>
<dbReference type="InterPro" id="IPR000858">
    <property type="entry name" value="S_locus_glycoprot_dom"/>
</dbReference>
<evidence type="ECO:0000256" key="14">
    <source>
        <dbReference type="ARBA" id="ARBA00023170"/>
    </source>
</evidence>
<dbReference type="FunFam" id="3.30.200.20:FF:000330">
    <property type="entry name" value="G-type lectin S-receptor-like serine/threonine-protein kinase At4g03230"/>
    <property type="match status" value="1"/>
</dbReference>
<keyword evidence="9 19" id="KW-0418">Kinase</keyword>
<dbReference type="CDD" id="cd01098">
    <property type="entry name" value="PAN_AP_plant"/>
    <property type="match status" value="1"/>
</dbReference>
<feature type="transmembrane region" description="Helical" evidence="16">
    <location>
        <begin position="283"/>
        <end position="305"/>
    </location>
</feature>
<dbReference type="GO" id="GO:0005524">
    <property type="term" value="F:ATP binding"/>
    <property type="evidence" value="ECO:0007669"/>
    <property type="project" value="UniProtKB-KW"/>
</dbReference>
<keyword evidence="15" id="KW-0325">Glycoprotein</keyword>
<evidence type="ECO:0000256" key="13">
    <source>
        <dbReference type="ARBA" id="ARBA00023157"/>
    </source>
</evidence>